<dbReference type="SUPFAM" id="SSF51735">
    <property type="entry name" value="NAD(P)-binding Rossmann-fold domains"/>
    <property type="match status" value="1"/>
</dbReference>
<gene>
    <name evidence="3" type="ORF">BU23DRAFT_544047</name>
</gene>
<evidence type="ECO:0008006" key="5">
    <source>
        <dbReference type="Google" id="ProtNLM"/>
    </source>
</evidence>
<comment type="similarity">
    <text evidence="1">Belongs to the short-chain dehydrogenases/reductases (SDR) family.</text>
</comment>
<dbReference type="Pfam" id="PF00106">
    <property type="entry name" value="adh_short"/>
    <property type="match status" value="1"/>
</dbReference>
<name>A0A6A5UPK4_9PLEO</name>
<keyword evidence="4" id="KW-1185">Reference proteome</keyword>
<keyword evidence="2" id="KW-0560">Oxidoreductase</keyword>
<proteinExistence type="inferred from homology"/>
<dbReference type="PANTHER" id="PTHR42901">
    <property type="entry name" value="ALCOHOL DEHYDROGENASE"/>
    <property type="match status" value="1"/>
</dbReference>
<reference evidence="3" key="1">
    <citation type="journal article" date="2020" name="Stud. Mycol.">
        <title>101 Dothideomycetes genomes: a test case for predicting lifestyles and emergence of pathogens.</title>
        <authorList>
            <person name="Haridas S."/>
            <person name="Albert R."/>
            <person name="Binder M."/>
            <person name="Bloem J."/>
            <person name="Labutti K."/>
            <person name="Salamov A."/>
            <person name="Andreopoulos B."/>
            <person name="Baker S."/>
            <person name="Barry K."/>
            <person name="Bills G."/>
            <person name="Bluhm B."/>
            <person name="Cannon C."/>
            <person name="Castanera R."/>
            <person name="Culley D."/>
            <person name="Daum C."/>
            <person name="Ezra D."/>
            <person name="Gonzalez J."/>
            <person name="Henrissat B."/>
            <person name="Kuo A."/>
            <person name="Liang C."/>
            <person name="Lipzen A."/>
            <person name="Lutzoni F."/>
            <person name="Magnuson J."/>
            <person name="Mondo S."/>
            <person name="Nolan M."/>
            <person name="Ohm R."/>
            <person name="Pangilinan J."/>
            <person name="Park H.-J."/>
            <person name="Ramirez L."/>
            <person name="Alfaro M."/>
            <person name="Sun H."/>
            <person name="Tritt A."/>
            <person name="Yoshinaga Y."/>
            <person name="Zwiers L.-H."/>
            <person name="Turgeon B."/>
            <person name="Goodwin S."/>
            <person name="Spatafora J."/>
            <person name="Crous P."/>
            <person name="Grigoriev I."/>
        </authorList>
    </citation>
    <scope>NUCLEOTIDE SEQUENCE</scope>
    <source>
        <strain evidence="3">CBS 107.79</strain>
    </source>
</reference>
<dbReference type="EMBL" id="ML976743">
    <property type="protein sequence ID" value="KAF1966614.1"/>
    <property type="molecule type" value="Genomic_DNA"/>
</dbReference>
<protein>
    <recommendedName>
        <fullName evidence="5">NAD(P)-binding protein</fullName>
    </recommendedName>
</protein>
<evidence type="ECO:0000256" key="2">
    <source>
        <dbReference type="ARBA" id="ARBA00023002"/>
    </source>
</evidence>
<evidence type="ECO:0000313" key="4">
    <source>
        <dbReference type="Proteomes" id="UP000800036"/>
    </source>
</evidence>
<feature type="non-terminal residue" evidence="3">
    <location>
        <position position="1"/>
    </location>
</feature>
<dbReference type="Gene3D" id="3.40.50.720">
    <property type="entry name" value="NAD(P)-binding Rossmann-like Domain"/>
    <property type="match status" value="1"/>
</dbReference>
<dbReference type="InterPro" id="IPR036291">
    <property type="entry name" value="NAD(P)-bd_dom_sf"/>
</dbReference>
<evidence type="ECO:0000256" key="1">
    <source>
        <dbReference type="ARBA" id="ARBA00006484"/>
    </source>
</evidence>
<dbReference type="AlphaFoldDB" id="A0A6A5UPK4"/>
<dbReference type="InterPro" id="IPR002347">
    <property type="entry name" value="SDR_fam"/>
</dbReference>
<dbReference type="PANTHER" id="PTHR42901:SF1">
    <property type="entry name" value="ALCOHOL DEHYDROGENASE"/>
    <property type="match status" value="1"/>
</dbReference>
<organism evidence="3 4">
    <name type="scientific">Bimuria novae-zelandiae CBS 107.79</name>
    <dbReference type="NCBI Taxonomy" id="1447943"/>
    <lineage>
        <taxon>Eukaryota</taxon>
        <taxon>Fungi</taxon>
        <taxon>Dikarya</taxon>
        <taxon>Ascomycota</taxon>
        <taxon>Pezizomycotina</taxon>
        <taxon>Dothideomycetes</taxon>
        <taxon>Pleosporomycetidae</taxon>
        <taxon>Pleosporales</taxon>
        <taxon>Massarineae</taxon>
        <taxon>Didymosphaeriaceae</taxon>
        <taxon>Bimuria</taxon>
    </lineage>
</organism>
<evidence type="ECO:0000313" key="3">
    <source>
        <dbReference type="EMBL" id="KAF1966614.1"/>
    </source>
</evidence>
<dbReference type="GO" id="GO:0016491">
    <property type="term" value="F:oxidoreductase activity"/>
    <property type="evidence" value="ECO:0007669"/>
    <property type="project" value="UniProtKB-KW"/>
</dbReference>
<dbReference type="Proteomes" id="UP000800036">
    <property type="component" value="Unassembled WGS sequence"/>
</dbReference>
<accession>A0A6A5UPK4</accession>
<sequence>QNVVITGAGIGIGAAIAHRLAAEGANLVLFARTESKLNDFAQQIREKSNPSQTTPPFALDVSSAVSTADILTIAATNVNGYLHDRARGAAVPVGERVLCVQAVSGGVYGCAARRAKLY</sequence>